<gene>
    <name evidence="1" type="ORF">T310_7432</name>
</gene>
<organism evidence="1 2">
    <name type="scientific">Rasamsonia emersonii (strain ATCC 16479 / CBS 393.64 / IMI 116815)</name>
    <dbReference type="NCBI Taxonomy" id="1408163"/>
    <lineage>
        <taxon>Eukaryota</taxon>
        <taxon>Fungi</taxon>
        <taxon>Dikarya</taxon>
        <taxon>Ascomycota</taxon>
        <taxon>Pezizomycotina</taxon>
        <taxon>Eurotiomycetes</taxon>
        <taxon>Eurotiomycetidae</taxon>
        <taxon>Eurotiales</taxon>
        <taxon>Trichocomaceae</taxon>
        <taxon>Rasamsonia</taxon>
    </lineage>
</organism>
<reference evidence="1 2" key="1">
    <citation type="submission" date="2015-04" db="EMBL/GenBank/DDBJ databases">
        <authorList>
            <person name="Heijne W.H."/>
            <person name="Fedorova N.D."/>
            <person name="Nierman W.C."/>
            <person name="Vollebregt A.W."/>
            <person name="Zhao Z."/>
            <person name="Wu L."/>
            <person name="Kumar M."/>
            <person name="Stam H."/>
            <person name="van den Berg M.A."/>
            <person name="Pel H.J."/>
        </authorList>
    </citation>
    <scope>NUCLEOTIDE SEQUENCE [LARGE SCALE GENOMIC DNA]</scope>
    <source>
        <strain evidence="1 2">CBS 393.64</strain>
    </source>
</reference>
<protein>
    <submittedName>
        <fullName evidence="1">Uncharacterized protein</fullName>
    </submittedName>
</protein>
<evidence type="ECO:0000313" key="1">
    <source>
        <dbReference type="EMBL" id="KKA18611.1"/>
    </source>
</evidence>
<sequence length="91" mass="10302">LRRIELPKTCLPALDFFVNTREGCVHVIVSSGQWCIRSNYPLPDQQSNEILQAIKELIHSWMPSPTISSARGSISCPLFLRKFGPCFQVDI</sequence>
<feature type="non-terminal residue" evidence="1">
    <location>
        <position position="1"/>
    </location>
</feature>
<dbReference type="EMBL" id="LASV01000436">
    <property type="protein sequence ID" value="KKA18611.1"/>
    <property type="molecule type" value="Genomic_DNA"/>
</dbReference>
<proteinExistence type="predicted"/>
<dbReference type="RefSeq" id="XP_013325223.1">
    <property type="nucleotide sequence ID" value="XM_013469769.1"/>
</dbReference>
<dbReference type="AlphaFoldDB" id="A0A0F4YL68"/>
<comment type="caution">
    <text evidence="1">The sequence shown here is derived from an EMBL/GenBank/DDBJ whole genome shotgun (WGS) entry which is preliminary data.</text>
</comment>
<accession>A0A0F4YL68</accession>
<dbReference type="GeneID" id="25319704"/>
<keyword evidence="2" id="KW-1185">Reference proteome</keyword>
<name>A0A0F4YL68_RASE3</name>
<dbReference type="Proteomes" id="UP000053958">
    <property type="component" value="Unassembled WGS sequence"/>
</dbReference>
<evidence type="ECO:0000313" key="2">
    <source>
        <dbReference type="Proteomes" id="UP000053958"/>
    </source>
</evidence>